<proteinExistence type="predicted"/>
<dbReference type="RefSeq" id="WP_338575775.1">
    <property type="nucleotide sequence ID" value="NZ_CP146369.1"/>
</dbReference>
<gene>
    <name evidence="1" type="ORF">V8J38_11330</name>
</gene>
<dbReference type="Proteomes" id="UP001363460">
    <property type="component" value="Chromosome"/>
</dbReference>
<evidence type="ECO:0000313" key="1">
    <source>
        <dbReference type="EMBL" id="WWT53846.1"/>
    </source>
</evidence>
<protein>
    <submittedName>
        <fullName evidence="1">Uncharacterized protein</fullName>
    </submittedName>
</protein>
<dbReference type="EMBL" id="CP146369">
    <property type="protein sequence ID" value="WWT53846.1"/>
    <property type="molecule type" value="Genomic_DNA"/>
</dbReference>
<evidence type="ECO:0000313" key="2">
    <source>
        <dbReference type="Proteomes" id="UP001363460"/>
    </source>
</evidence>
<sequence>MNEQLRPVDGPGCGALAMAVMRKHHHELNALGKAEDSIIEAMRLYRESQAVAARLEIAQTIGVLNALLHGEAV</sequence>
<reference evidence="1 2" key="1">
    <citation type="submission" date="2024-02" db="EMBL/GenBank/DDBJ databases">
        <title>Distribution and functional of Brevundimonas-related endobacteria within Verticillium dahliae.</title>
        <authorList>
            <person name="Zeng H."/>
        </authorList>
    </citation>
    <scope>NUCLEOTIDE SEQUENCE [LARGE SCALE GENOMIC DNA]</scope>
    <source>
        <strain evidence="1 2">TRM 44200</strain>
    </source>
</reference>
<keyword evidence="2" id="KW-1185">Reference proteome</keyword>
<name>A0ABZ2IA86_9CAUL</name>
<organism evidence="1 2">
    <name type="scientific">Brevundimonas olei</name>
    <dbReference type="NCBI Taxonomy" id="657642"/>
    <lineage>
        <taxon>Bacteria</taxon>
        <taxon>Pseudomonadati</taxon>
        <taxon>Pseudomonadota</taxon>
        <taxon>Alphaproteobacteria</taxon>
        <taxon>Caulobacterales</taxon>
        <taxon>Caulobacteraceae</taxon>
        <taxon>Brevundimonas</taxon>
    </lineage>
</organism>
<accession>A0ABZ2IA86</accession>